<dbReference type="FunFam" id="3.40.1450.10:FF:000001">
    <property type="entry name" value="2,3-bisphosphoglycerate-independent phosphoglycerate mutase"/>
    <property type="match status" value="1"/>
</dbReference>
<dbReference type="GO" id="GO:0005737">
    <property type="term" value="C:cytoplasm"/>
    <property type="evidence" value="ECO:0007669"/>
    <property type="project" value="InterPro"/>
</dbReference>
<dbReference type="InterPro" id="IPR011258">
    <property type="entry name" value="BPG-indep_PGM_N"/>
</dbReference>
<proteinExistence type="inferred from homology"/>
<evidence type="ECO:0000256" key="4">
    <source>
        <dbReference type="ARBA" id="ARBA00004798"/>
    </source>
</evidence>
<dbReference type="CDD" id="cd16010">
    <property type="entry name" value="iPGM"/>
    <property type="match status" value="1"/>
</dbReference>
<evidence type="ECO:0000256" key="11">
    <source>
        <dbReference type="ARBA" id="ARBA00071648"/>
    </source>
</evidence>
<evidence type="ECO:0000256" key="6">
    <source>
        <dbReference type="ARBA" id="ARBA00012026"/>
    </source>
</evidence>
<dbReference type="GO" id="GO:0030145">
    <property type="term" value="F:manganese ion binding"/>
    <property type="evidence" value="ECO:0007669"/>
    <property type="project" value="InterPro"/>
</dbReference>
<dbReference type="InterPro" id="IPR005995">
    <property type="entry name" value="Pgm_bpd_ind"/>
</dbReference>
<keyword evidence="20" id="KW-1185">Reference proteome</keyword>
<dbReference type="GO" id="GO:0006007">
    <property type="term" value="P:glucose catabolic process"/>
    <property type="evidence" value="ECO:0007669"/>
    <property type="project" value="InterPro"/>
</dbReference>
<evidence type="ECO:0000256" key="1">
    <source>
        <dbReference type="ARBA" id="ARBA00000370"/>
    </source>
</evidence>
<comment type="function">
    <text evidence="3">Catalyzes the interconversion of 2-phosphoglycerate and 3-phosphoglycerate.</text>
</comment>
<feature type="binding site" evidence="14">
    <location>
        <position position="92"/>
    </location>
    <ligand>
        <name>substrate</name>
    </ligand>
</feature>
<dbReference type="SUPFAM" id="SSF53649">
    <property type="entry name" value="Alkaline phosphatase-like"/>
    <property type="match status" value="1"/>
</dbReference>
<feature type="active site" description="Phosphoserine intermediate" evidence="13">
    <location>
        <position position="31"/>
    </location>
</feature>
<evidence type="ECO:0000313" key="19">
    <source>
        <dbReference type="EMBL" id="EEY17513.1"/>
    </source>
</evidence>
<dbReference type="PANTHER" id="PTHR31637:SF0">
    <property type="entry name" value="2,3-BISPHOSPHOGLYCERATE-INDEPENDENT PHOSPHOGLYCERATE MUTASE"/>
    <property type="match status" value="1"/>
</dbReference>
<dbReference type="GeneID" id="9532357"/>
<dbReference type="NCBIfam" id="TIGR01307">
    <property type="entry name" value="pgm_bpd_ind"/>
    <property type="match status" value="1"/>
</dbReference>
<evidence type="ECO:0000256" key="15">
    <source>
        <dbReference type="PIRSR" id="PIRSR001492-3"/>
    </source>
</evidence>
<dbReference type="GO" id="GO:0006096">
    <property type="term" value="P:glycolytic process"/>
    <property type="evidence" value="ECO:0007669"/>
    <property type="project" value="UniProtKB-UniPathway"/>
</dbReference>
<name>C9SGJ6_VERA1</name>
<evidence type="ECO:0000313" key="20">
    <source>
        <dbReference type="Proteomes" id="UP000008698"/>
    </source>
</evidence>
<sequence length="479" mass="53062">MDAFSQDKEHFVELEASSNAVGLPKGLMGNSEVGHLNIGAGRVVWQDVVRIDANIDDGTFASNAVLKDLMEGAKNGNGRLHLCGLVSHGGVHAKQDHLYAILKAAKQYEVPKVFIHFFGDGRDTDPKSGAAYMEELIGQLQEIGIGEIATVVGRYYAMDRDKRWERIEIALKGMILGEGEESTDPVQTIKDRYAKGGSKDKDEFLTPIIVGGQESRIKDDDTVFFFNYRSDRVRQITQVLGNVDRSVLPDFPYPNIKPLVTMTRYKTDYPFTVAFEPQHMGNVLAEWIGKQKVKQVHVAETEKYAHVTFFFNGGVEKVFDLEVRDERDLVPSVKSVATYDEAPEMSAAGNYEKAIIACKATDDGIKTIYEACKAHGYILFITSDHGNAEEMKFEDGKPKTSHTTNKVPFIMANAPNGWSLTDRVELKDGKVREPVLGDVAPTVLQAMGLPIPDEMTGQSLLVQSKSESDSKKRPHAESN</sequence>
<dbReference type="KEGG" id="val:VDBG_03622"/>
<evidence type="ECO:0000256" key="7">
    <source>
        <dbReference type="ARBA" id="ARBA00022723"/>
    </source>
</evidence>
<evidence type="ECO:0000256" key="12">
    <source>
        <dbReference type="ARBA" id="ARBA00083354"/>
    </source>
</evidence>
<feature type="binding site" evidence="14">
    <location>
        <begin position="229"/>
        <end position="232"/>
    </location>
    <ligand>
        <name>substrate</name>
    </ligand>
</feature>
<feature type="binding site" evidence="15">
    <location>
        <position position="385"/>
    </location>
    <ligand>
        <name>Mn(2+)</name>
        <dbReference type="ChEBI" id="CHEBI:29035"/>
        <label>2</label>
    </ligand>
</feature>
<dbReference type="InterPro" id="IPR017850">
    <property type="entry name" value="Alkaline_phosphatase_core_sf"/>
</dbReference>
<evidence type="ECO:0000256" key="3">
    <source>
        <dbReference type="ARBA" id="ARBA00002315"/>
    </source>
</evidence>
<evidence type="ECO:0000256" key="2">
    <source>
        <dbReference type="ARBA" id="ARBA00001936"/>
    </source>
</evidence>
<feature type="binding site" evidence="14">
    <location>
        <position position="303"/>
    </location>
    <ligand>
        <name>substrate</name>
    </ligand>
</feature>
<dbReference type="PIRSF" id="PIRSF001492">
    <property type="entry name" value="IPGAM"/>
    <property type="match status" value="1"/>
</dbReference>
<feature type="compositionally biased region" description="Polar residues" evidence="16">
    <location>
        <begin position="456"/>
        <end position="465"/>
    </location>
</feature>
<gene>
    <name evidence="19" type="ORF">VDBG_03622</name>
</gene>
<dbReference type="Pfam" id="PF01676">
    <property type="entry name" value="Metalloenzyme"/>
    <property type="match status" value="1"/>
</dbReference>
<dbReference type="UniPathway" id="UPA00109">
    <property type="reaction ID" value="UER00186"/>
</dbReference>
<dbReference type="OMA" id="FMDGRDT"/>
<feature type="binding site" evidence="14">
    <location>
        <begin position="122"/>
        <end position="123"/>
    </location>
    <ligand>
        <name>substrate</name>
    </ligand>
</feature>
<feature type="binding site" evidence="15">
    <location>
        <position position="31"/>
    </location>
    <ligand>
        <name>Mn(2+)</name>
        <dbReference type="ChEBI" id="CHEBI:29035"/>
        <label>2</label>
    </ligand>
</feature>
<evidence type="ECO:0000259" key="18">
    <source>
        <dbReference type="Pfam" id="PF06415"/>
    </source>
</evidence>
<feature type="binding site" evidence="14">
    <location>
        <position position="154"/>
    </location>
    <ligand>
        <name>substrate</name>
    </ligand>
</feature>
<keyword evidence="8" id="KW-0324">Glycolysis</keyword>
<comment type="similarity">
    <text evidence="5">Belongs to the BPG-independent phosphoglycerate mutase family.</text>
</comment>
<dbReference type="InterPro" id="IPR036646">
    <property type="entry name" value="PGAM_B_sf"/>
</dbReference>
<feature type="region of interest" description="Disordered" evidence="16">
    <location>
        <begin position="455"/>
        <end position="479"/>
    </location>
</feature>
<evidence type="ECO:0000256" key="5">
    <source>
        <dbReference type="ARBA" id="ARBA00008819"/>
    </source>
</evidence>
<dbReference type="GO" id="GO:0004619">
    <property type="term" value="F:phosphoglycerate mutase activity"/>
    <property type="evidence" value="ECO:0007669"/>
    <property type="project" value="UniProtKB-EC"/>
</dbReference>
<evidence type="ECO:0000256" key="10">
    <source>
        <dbReference type="ARBA" id="ARBA00023235"/>
    </source>
</evidence>
<dbReference type="InterPro" id="IPR006124">
    <property type="entry name" value="Metalloenzyme"/>
</dbReference>
<dbReference type="STRING" id="526221.C9SGJ6"/>
<evidence type="ECO:0000259" key="17">
    <source>
        <dbReference type="Pfam" id="PF01676"/>
    </source>
</evidence>
<dbReference type="HOGENOM" id="CLU_026099_2_0_1"/>
<evidence type="ECO:0000256" key="13">
    <source>
        <dbReference type="PIRSR" id="PIRSR001492-1"/>
    </source>
</evidence>
<dbReference type="Gene3D" id="3.40.720.10">
    <property type="entry name" value="Alkaline Phosphatase, subunit A"/>
    <property type="match status" value="2"/>
</dbReference>
<keyword evidence="9 15" id="KW-0464">Manganese</keyword>
<evidence type="ECO:0000256" key="8">
    <source>
        <dbReference type="ARBA" id="ARBA00023152"/>
    </source>
</evidence>
<dbReference type="PANTHER" id="PTHR31637">
    <property type="entry name" value="2,3-BISPHOSPHOGLYCERATE-INDEPENDENT PHOSPHOGLYCERATE MUTASE"/>
    <property type="match status" value="1"/>
</dbReference>
<dbReference type="Pfam" id="PF06415">
    <property type="entry name" value="iPGM_N"/>
    <property type="match status" value="1"/>
</dbReference>
<dbReference type="SUPFAM" id="SSF64158">
    <property type="entry name" value="2,3-Bisphosphoglycerate-independent phosphoglycerate mutase, substrate-binding domain"/>
    <property type="match status" value="1"/>
</dbReference>
<accession>C9SGJ6</accession>
<dbReference type="AlphaFoldDB" id="C9SGJ6"/>
<feature type="domain" description="BPG-independent PGAM N-terminal" evidence="18">
    <location>
        <begin position="51"/>
        <end position="266"/>
    </location>
</feature>
<feature type="binding site" evidence="15">
    <location>
        <position position="402"/>
    </location>
    <ligand>
        <name>Mn(2+)</name>
        <dbReference type="ChEBI" id="CHEBI:29035"/>
        <label>1</label>
    </ligand>
</feature>
<feature type="binding site" evidence="15">
    <location>
        <position position="384"/>
    </location>
    <ligand>
        <name>Mn(2+)</name>
        <dbReference type="ChEBI" id="CHEBI:29035"/>
        <label>2</label>
    </ligand>
</feature>
<feature type="domain" description="Metalloenzyme" evidence="17">
    <location>
        <begin position="10"/>
        <end position="354"/>
    </location>
</feature>
<evidence type="ECO:0000256" key="9">
    <source>
        <dbReference type="ARBA" id="ARBA00023211"/>
    </source>
</evidence>
<dbReference type="OrthoDB" id="1886626at2759"/>
<comment type="catalytic activity">
    <reaction evidence="1">
        <text>(2R)-2-phosphoglycerate = (2R)-3-phosphoglycerate</text>
        <dbReference type="Rhea" id="RHEA:15901"/>
        <dbReference type="ChEBI" id="CHEBI:58272"/>
        <dbReference type="ChEBI" id="CHEBI:58289"/>
        <dbReference type="EC" id="5.4.2.12"/>
    </reaction>
</comment>
<keyword evidence="7 15" id="KW-0479">Metal-binding</keyword>
<dbReference type="EMBL" id="DS985217">
    <property type="protein sequence ID" value="EEY17513.1"/>
    <property type="molecule type" value="Genomic_DNA"/>
</dbReference>
<evidence type="ECO:0000256" key="16">
    <source>
        <dbReference type="SAM" id="MobiDB-lite"/>
    </source>
</evidence>
<dbReference type="EC" id="5.4.2.12" evidence="6"/>
<dbReference type="Gene3D" id="3.40.1450.10">
    <property type="entry name" value="BPG-independent phosphoglycerate mutase, domain B"/>
    <property type="match status" value="1"/>
</dbReference>
<comment type="pathway">
    <text evidence="4">Carbohydrate degradation; glycolysis; pyruvate from D-glyceraldehyde 3-phosphate: step 3/5.</text>
</comment>
<dbReference type="RefSeq" id="XP_003005669.1">
    <property type="nucleotide sequence ID" value="XM_003005623.1"/>
</dbReference>
<evidence type="ECO:0000256" key="14">
    <source>
        <dbReference type="PIRSR" id="PIRSR001492-2"/>
    </source>
</evidence>
<keyword evidence="10" id="KW-0413">Isomerase</keyword>
<feature type="binding site" evidence="14">
    <location>
        <position position="160"/>
    </location>
    <ligand>
        <name>substrate</name>
    </ligand>
</feature>
<dbReference type="Proteomes" id="UP000008698">
    <property type="component" value="Unassembled WGS sequence"/>
</dbReference>
<organism evidence="20">
    <name type="scientific">Verticillium alfalfae (strain VaMs.102 / ATCC MYA-4576 / FGSC 10136)</name>
    <name type="common">Verticillium wilt of alfalfa</name>
    <name type="synonym">Verticillium albo-atrum</name>
    <dbReference type="NCBI Taxonomy" id="526221"/>
    <lineage>
        <taxon>Eukaryota</taxon>
        <taxon>Fungi</taxon>
        <taxon>Dikarya</taxon>
        <taxon>Ascomycota</taxon>
        <taxon>Pezizomycotina</taxon>
        <taxon>Sordariomycetes</taxon>
        <taxon>Hypocreomycetidae</taxon>
        <taxon>Glomerellales</taxon>
        <taxon>Plectosphaerellaceae</taxon>
        <taxon>Verticillium</taxon>
    </lineage>
</organism>
<feature type="compositionally biased region" description="Basic and acidic residues" evidence="16">
    <location>
        <begin position="466"/>
        <end position="479"/>
    </location>
</feature>
<protein>
    <recommendedName>
        <fullName evidence="11">2,3-bisphosphoglycerate-independent phosphoglycerate mutase</fullName>
        <ecNumber evidence="6">5.4.2.12</ecNumber>
    </recommendedName>
    <alternativeName>
        <fullName evidence="12">Cofactor-independent phosphoglycerate mutase homolog</fullName>
    </alternativeName>
</protein>
<dbReference type="eggNOG" id="KOG4513">
    <property type="taxonomic scope" value="Eukaryota"/>
</dbReference>
<comment type="cofactor">
    <cofactor evidence="2">
        <name>Mn(2+)</name>
        <dbReference type="ChEBI" id="CHEBI:29035"/>
    </cofactor>
</comment>
<reference evidence="20" key="1">
    <citation type="journal article" date="2011" name="PLoS Pathog.">
        <title>Comparative genomics yields insights into niche adaptation of plant vascular wilt pathogens.</title>
        <authorList>
            <person name="Klosterman S.J."/>
            <person name="Subbarao K.V."/>
            <person name="Kang S."/>
            <person name="Veronese P."/>
            <person name="Gold S.E."/>
            <person name="Thomma B.P.H.J."/>
            <person name="Chen Z."/>
            <person name="Henrissat B."/>
            <person name="Lee Y.-H."/>
            <person name="Park J."/>
            <person name="Garcia-Pedrajas M.D."/>
            <person name="Barbara D.J."/>
            <person name="Anchieta A."/>
            <person name="de Jonge R."/>
            <person name="Santhanam P."/>
            <person name="Maruthachalam K."/>
            <person name="Atallah Z."/>
            <person name="Amyotte S.G."/>
            <person name="Paz Z."/>
            <person name="Inderbitzin P."/>
            <person name="Hayes R.J."/>
            <person name="Heiman D.I."/>
            <person name="Young S."/>
            <person name="Zeng Q."/>
            <person name="Engels R."/>
            <person name="Galagan J."/>
            <person name="Cuomo C.A."/>
            <person name="Dobinson K.F."/>
            <person name="Ma L.-J."/>
        </authorList>
    </citation>
    <scope>NUCLEOTIDE SEQUENCE [LARGE SCALE GENOMIC DNA]</scope>
    <source>
        <strain evidence="20">VaMs.102 / ATCC MYA-4576 / FGSC 10136</strain>
    </source>
</reference>